<dbReference type="Gene3D" id="1.10.510.10">
    <property type="entry name" value="Transferase(Phosphotransferase) domain 1"/>
    <property type="match status" value="1"/>
</dbReference>
<keyword evidence="4" id="KW-1185">Reference proteome</keyword>
<dbReference type="PROSITE" id="PS50011">
    <property type="entry name" value="PROTEIN_KINASE_DOM"/>
    <property type="match status" value="1"/>
</dbReference>
<feature type="compositionally biased region" description="Polar residues" evidence="1">
    <location>
        <begin position="40"/>
        <end position="53"/>
    </location>
</feature>
<gene>
    <name evidence="3" type="ORF">Dsin_020004</name>
</gene>
<name>A0AAE0A9K7_9ROSI</name>
<dbReference type="InterPro" id="IPR001245">
    <property type="entry name" value="Ser-Thr/Tyr_kinase_cat_dom"/>
</dbReference>
<feature type="domain" description="Protein kinase" evidence="2">
    <location>
        <begin position="91"/>
        <end position="433"/>
    </location>
</feature>
<protein>
    <recommendedName>
        <fullName evidence="2">Protein kinase domain-containing protein</fullName>
    </recommendedName>
</protein>
<feature type="compositionally biased region" description="Polar residues" evidence="1">
    <location>
        <begin position="1"/>
        <end position="14"/>
    </location>
</feature>
<dbReference type="InterPro" id="IPR000719">
    <property type="entry name" value="Prot_kinase_dom"/>
</dbReference>
<organism evidence="3 4">
    <name type="scientific">Dipteronia sinensis</name>
    <dbReference type="NCBI Taxonomy" id="43782"/>
    <lineage>
        <taxon>Eukaryota</taxon>
        <taxon>Viridiplantae</taxon>
        <taxon>Streptophyta</taxon>
        <taxon>Embryophyta</taxon>
        <taxon>Tracheophyta</taxon>
        <taxon>Spermatophyta</taxon>
        <taxon>Magnoliopsida</taxon>
        <taxon>eudicotyledons</taxon>
        <taxon>Gunneridae</taxon>
        <taxon>Pentapetalae</taxon>
        <taxon>rosids</taxon>
        <taxon>malvids</taxon>
        <taxon>Sapindales</taxon>
        <taxon>Sapindaceae</taxon>
        <taxon>Hippocastanoideae</taxon>
        <taxon>Acereae</taxon>
        <taxon>Dipteronia</taxon>
    </lineage>
</organism>
<accession>A0AAE0A9K7</accession>
<feature type="compositionally biased region" description="Low complexity" evidence="1">
    <location>
        <begin position="15"/>
        <end position="25"/>
    </location>
</feature>
<feature type="region of interest" description="Disordered" evidence="1">
    <location>
        <begin position="1"/>
        <end position="66"/>
    </location>
</feature>
<sequence>MCKSKMSTKASEPVSTRPTRPTQSPRSRRTQQTHHDPNFSLPSTSTSGNYTLPSTTDSYTKASSSSASVSSRTSLSSLRQTISENPHIYSFSEIRSATNNFLLKKYSSSSNHCWRCNLRGRDVMIFQRKFRRKPESYNLRERLSVICRSHHNSIIKLLGASISDDYIYLVYEFINGANLSDCLRNSRNPDYTVLSTWMSRMQIATDLAHGLDYIHNNTGLNLNLVHNHIKSSSIVVTETSLNAKICHFGTAQLCGETDDDDNERNRKVSSFKRQSEITEIVEENDEQQPIPSSLMRSSSKKMQFEGVRGYMSPEFQATGIPTQKSDVYGLGVVMLELISGEEPLKYKFDKSLGEFVRTSVIDAARSALDGGEEGGGGGGERRLRKWVDRRMKDSFPVDVAVKLTRVAMGCVDEDPDKRPDMERVSRKISQLYLESKTWVDSMKIPTDISFSLGPR</sequence>
<dbReference type="PANTHER" id="PTHR46863">
    <property type="entry name" value="OS09G0572100 PROTEIN"/>
    <property type="match status" value="1"/>
</dbReference>
<evidence type="ECO:0000259" key="2">
    <source>
        <dbReference type="PROSITE" id="PS50011"/>
    </source>
</evidence>
<evidence type="ECO:0000256" key="1">
    <source>
        <dbReference type="SAM" id="MobiDB-lite"/>
    </source>
</evidence>
<comment type="caution">
    <text evidence="3">The sequence shown here is derived from an EMBL/GenBank/DDBJ whole genome shotgun (WGS) entry which is preliminary data.</text>
</comment>
<dbReference type="Pfam" id="PF07714">
    <property type="entry name" value="PK_Tyr_Ser-Thr"/>
    <property type="match status" value="2"/>
</dbReference>
<proteinExistence type="predicted"/>
<dbReference type="Gene3D" id="3.30.200.20">
    <property type="entry name" value="Phosphorylase Kinase, domain 1"/>
    <property type="match status" value="1"/>
</dbReference>
<dbReference type="AlphaFoldDB" id="A0AAE0A9K7"/>
<dbReference type="EMBL" id="JANJYJ010000006">
    <property type="protein sequence ID" value="KAK3205958.1"/>
    <property type="molecule type" value="Genomic_DNA"/>
</dbReference>
<reference evidence="3" key="1">
    <citation type="journal article" date="2023" name="Plant J.">
        <title>Genome sequences and population genomics provide insights into the demographic history, inbreeding, and mutation load of two 'living fossil' tree species of Dipteronia.</title>
        <authorList>
            <person name="Feng Y."/>
            <person name="Comes H.P."/>
            <person name="Chen J."/>
            <person name="Zhu S."/>
            <person name="Lu R."/>
            <person name="Zhang X."/>
            <person name="Li P."/>
            <person name="Qiu J."/>
            <person name="Olsen K.M."/>
            <person name="Qiu Y."/>
        </authorList>
    </citation>
    <scope>NUCLEOTIDE SEQUENCE</scope>
    <source>
        <strain evidence="3">NBL</strain>
    </source>
</reference>
<evidence type="ECO:0000313" key="3">
    <source>
        <dbReference type="EMBL" id="KAK3205958.1"/>
    </source>
</evidence>
<dbReference type="SUPFAM" id="SSF56112">
    <property type="entry name" value="Protein kinase-like (PK-like)"/>
    <property type="match status" value="1"/>
</dbReference>
<feature type="compositionally biased region" description="Low complexity" evidence="1">
    <location>
        <begin position="54"/>
        <end position="66"/>
    </location>
</feature>
<dbReference type="PANTHER" id="PTHR46863:SF1">
    <property type="entry name" value="PROTEIN KINASE SUPERFAMILY PROTEIN"/>
    <property type="match status" value="1"/>
</dbReference>
<evidence type="ECO:0000313" key="4">
    <source>
        <dbReference type="Proteomes" id="UP001281410"/>
    </source>
</evidence>
<dbReference type="GO" id="GO:0004672">
    <property type="term" value="F:protein kinase activity"/>
    <property type="evidence" value="ECO:0007669"/>
    <property type="project" value="InterPro"/>
</dbReference>
<dbReference type="Proteomes" id="UP001281410">
    <property type="component" value="Unassembled WGS sequence"/>
</dbReference>
<dbReference type="InterPro" id="IPR011009">
    <property type="entry name" value="Kinase-like_dom_sf"/>
</dbReference>
<dbReference type="GO" id="GO:0005524">
    <property type="term" value="F:ATP binding"/>
    <property type="evidence" value="ECO:0007669"/>
    <property type="project" value="InterPro"/>
</dbReference>